<dbReference type="Proteomes" id="UP000053424">
    <property type="component" value="Unassembled WGS sequence"/>
</dbReference>
<keyword evidence="2" id="KW-1185">Reference proteome</keyword>
<proteinExistence type="predicted"/>
<reference evidence="1 2" key="1">
    <citation type="submission" date="2014-04" db="EMBL/GenBank/DDBJ databases">
        <authorList>
            <consortium name="DOE Joint Genome Institute"/>
            <person name="Kuo A."/>
            <person name="Gay G."/>
            <person name="Dore J."/>
            <person name="Kohler A."/>
            <person name="Nagy L.G."/>
            <person name="Floudas D."/>
            <person name="Copeland A."/>
            <person name="Barry K.W."/>
            <person name="Cichocki N."/>
            <person name="Veneault-Fourrey C."/>
            <person name="LaButti K."/>
            <person name="Lindquist E.A."/>
            <person name="Lipzen A."/>
            <person name="Lundell T."/>
            <person name="Morin E."/>
            <person name="Murat C."/>
            <person name="Sun H."/>
            <person name="Tunlid A."/>
            <person name="Henrissat B."/>
            <person name="Grigoriev I.V."/>
            <person name="Hibbett D.S."/>
            <person name="Martin F."/>
            <person name="Nordberg H.P."/>
            <person name="Cantor M.N."/>
            <person name="Hua S.X."/>
        </authorList>
    </citation>
    <scope>NUCLEOTIDE SEQUENCE [LARGE SCALE GENOMIC DNA]</scope>
    <source>
        <strain evidence="2">h7</strain>
    </source>
</reference>
<gene>
    <name evidence="1" type="ORF">M413DRAFT_54279</name>
</gene>
<name>A0A0C2Y8X8_HEBCY</name>
<evidence type="ECO:0000313" key="2">
    <source>
        <dbReference type="Proteomes" id="UP000053424"/>
    </source>
</evidence>
<evidence type="ECO:0000313" key="1">
    <source>
        <dbReference type="EMBL" id="KIM37487.1"/>
    </source>
</evidence>
<feature type="non-terminal residue" evidence="1">
    <location>
        <position position="1"/>
    </location>
</feature>
<protein>
    <submittedName>
        <fullName evidence="1">Uncharacterized protein</fullName>
    </submittedName>
</protein>
<dbReference type="EMBL" id="KN831797">
    <property type="protein sequence ID" value="KIM37487.1"/>
    <property type="molecule type" value="Genomic_DNA"/>
</dbReference>
<organism evidence="1 2">
    <name type="scientific">Hebeloma cylindrosporum</name>
    <dbReference type="NCBI Taxonomy" id="76867"/>
    <lineage>
        <taxon>Eukaryota</taxon>
        <taxon>Fungi</taxon>
        <taxon>Dikarya</taxon>
        <taxon>Basidiomycota</taxon>
        <taxon>Agaricomycotina</taxon>
        <taxon>Agaricomycetes</taxon>
        <taxon>Agaricomycetidae</taxon>
        <taxon>Agaricales</taxon>
        <taxon>Agaricineae</taxon>
        <taxon>Hymenogastraceae</taxon>
        <taxon>Hebeloma</taxon>
    </lineage>
</organism>
<accession>A0A0C2Y8X8</accession>
<dbReference type="OrthoDB" id="3070764at2759"/>
<dbReference type="AlphaFoldDB" id="A0A0C2Y8X8"/>
<reference evidence="2" key="2">
    <citation type="submission" date="2015-01" db="EMBL/GenBank/DDBJ databases">
        <title>Evolutionary Origins and Diversification of the Mycorrhizal Mutualists.</title>
        <authorList>
            <consortium name="DOE Joint Genome Institute"/>
            <consortium name="Mycorrhizal Genomics Consortium"/>
            <person name="Kohler A."/>
            <person name="Kuo A."/>
            <person name="Nagy L.G."/>
            <person name="Floudas D."/>
            <person name="Copeland A."/>
            <person name="Barry K.W."/>
            <person name="Cichocki N."/>
            <person name="Veneault-Fourrey C."/>
            <person name="LaButti K."/>
            <person name="Lindquist E.A."/>
            <person name="Lipzen A."/>
            <person name="Lundell T."/>
            <person name="Morin E."/>
            <person name="Murat C."/>
            <person name="Riley R."/>
            <person name="Ohm R."/>
            <person name="Sun H."/>
            <person name="Tunlid A."/>
            <person name="Henrissat B."/>
            <person name="Grigoriev I.V."/>
            <person name="Hibbett D.S."/>
            <person name="Martin F."/>
        </authorList>
    </citation>
    <scope>NUCLEOTIDE SEQUENCE [LARGE SCALE GENOMIC DNA]</scope>
    <source>
        <strain evidence="2">h7</strain>
    </source>
</reference>
<feature type="non-terminal residue" evidence="1">
    <location>
        <position position="63"/>
    </location>
</feature>
<dbReference type="HOGENOM" id="CLU_185466_0_0_1"/>
<sequence length="63" mass="6974">YARSLFSAGHGYPMYDPSTVARVPEDYNSIRGISIGDVGVLSTEGEFIFGFNIFLPSDHPYNK</sequence>